<sequence length="128" mass="14635">MKYSTFLCLLSQAAIARTTTELTFDGEPSQAILDEIFAEHDILVSGFSGCYYGRKTRERMEDLDFSFAMLYLDEQGSAWRPWWNFMNKKTGSGTISVMVKDETAFTSQIAKNKVTDEEIIAKIFDMLQ</sequence>
<proteinExistence type="predicted"/>
<protein>
    <submittedName>
        <fullName evidence="2">Oidioi.mRNA.OKI2018_I69.PAR.g10413.t1.cds</fullName>
    </submittedName>
</protein>
<name>A0ABN7RUT9_OIKDI</name>
<feature type="chain" id="PRO_5046609049" evidence="1">
    <location>
        <begin position="17"/>
        <end position="128"/>
    </location>
</feature>
<reference evidence="2 3" key="1">
    <citation type="submission" date="2021-04" db="EMBL/GenBank/DDBJ databases">
        <authorList>
            <person name="Bliznina A."/>
        </authorList>
    </citation>
    <scope>NUCLEOTIDE SEQUENCE [LARGE SCALE GENOMIC DNA]</scope>
</reference>
<keyword evidence="1" id="KW-0732">Signal</keyword>
<evidence type="ECO:0000256" key="1">
    <source>
        <dbReference type="SAM" id="SignalP"/>
    </source>
</evidence>
<accession>A0ABN7RUT9</accession>
<feature type="signal peptide" evidence="1">
    <location>
        <begin position="1"/>
        <end position="16"/>
    </location>
</feature>
<dbReference type="EMBL" id="OU015568">
    <property type="protein sequence ID" value="CAG5083584.1"/>
    <property type="molecule type" value="Genomic_DNA"/>
</dbReference>
<keyword evidence="3" id="KW-1185">Reference proteome</keyword>
<evidence type="ECO:0000313" key="3">
    <source>
        <dbReference type="Proteomes" id="UP001158576"/>
    </source>
</evidence>
<dbReference type="Proteomes" id="UP001158576">
    <property type="component" value="Chromosome PAR"/>
</dbReference>
<gene>
    <name evidence="2" type="ORF">OKIOD_LOCUS1971</name>
</gene>
<organism evidence="2 3">
    <name type="scientific">Oikopleura dioica</name>
    <name type="common">Tunicate</name>
    <dbReference type="NCBI Taxonomy" id="34765"/>
    <lineage>
        <taxon>Eukaryota</taxon>
        <taxon>Metazoa</taxon>
        <taxon>Chordata</taxon>
        <taxon>Tunicata</taxon>
        <taxon>Appendicularia</taxon>
        <taxon>Copelata</taxon>
        <taxon>Oikopleuridae</taxon>
        <taxon>Oikopleura</taxon>
    </lineage>
</organism>
<evidence type="ECO:0000313" key="2">
    <source>
        <dbReference type="EMBL" id="CAG5083584.1"/>
    </source>
</evidence>